<dbReference type="EMBL" id="CP101509">
    <property type="protein sequence ID" value="UTV30486.1"/>
    <property type="molecule type" value="Genomic_DNA"/>
</dbReference>
<feature type="transmembrane region" description="Helical" evidence="5">
    <location>
        <begin position="114"/>
        <end position="138"/>
    </location>
</feature>
<feature type="transmembrane region" description="Helical" evidence="5">
    <location>
        <begin position="266"/>
        <end position="284"/>
    </location>
</feature>
<proteinExistence type="predicted"/>
<sequence>MSNATMEPVVGTPTSKKEQMSRYFQFLLILMAGGAIYPLLYLRQNFEVSILEVFNITTSELGSYYSALGVMYMVCYLPSGWLADKFSPRLLITFSMAATGGLGLWFASVPSKAVLPYIFLGWGLAAGLTFWASLIKGVKMLASKNEQGRFFGILDGGRGLVEAVLATIAIGLFAYAIETNGESTTVALKQVIYMYAYTCLTLAVVIFLFFNNKNEVEEEKAERQGTLIGNLKFLASIPELWLVAGVIFCGYQLFWATYSFSAYMQQSYEISAVTAGFITVAKLWMRPIGGIGAGFLGDRFRIENVLALSLLGSSIGLLLMIALPDMQSITLLLALVLLIGVLTYAIRGLYWAILDGCDVPAHVTGLAVGIISLIAYTPDIFLPMINGYLAEKYEGLTVYHLYFGYIAVMGVIGTIACLKLKQMIDAKQGA</sequence>
<gene>
    <name evidence="7" type="ORF">NNL38_18085</name>
</gene>
<dbReference type="Proteomes" id="UP001057998">
    <property type="component" value="Chromosome 2"/>
</dbReference>
<accession>A0ABY5GMU6</accession>
<evidence type="ECO:0000259" key="6">
    <source>
        <dbReference type="PROSITE" id="PS50850"/>
    </source>
</evidence>
<feature type="transmembrane region" description="Helical" evidence="5">
    <location>
        <begin position="305"/>
        <end position="323"/>
    </location>
</feature>
<dbReference type="PROSITE" id="PS50850">
    <property type="entry name" value="MFS"/>
    <property type="match status" value="1"/>
</dbReference>
<dbReference type="InterPro" id="IPR051337">
    <property type="entry name" value="OPA_Antiporter"/>
</dbReference>
<dbReference type="InterPro" id="IPR036259">
    <property type="entry name" value="MFS_trans_sf"/>
</dbReference>
<organism evidence="7 8">
    <name type="scientific">Photobacterium atrarenae</name>
    <dbReference type="NCBI Taxonomy" id="865757"/>
    <lineage>
        <taxon>Bacteria</taxon>
        <taxon>Pseudomonadati</taxon>
        <taxon>Pseudomonadota</taxon>
        <taxon>Gammaproteobacteria</taxon>
        <taxon>Vibrionales</taxon>
        <taxon>Vibrionaceae</taxon>
        <taxon>Photobacterium</taxon>
    </lineage>
</organism>
<feature type="transmembrane region" description="Helical" evidence="5">
    <location>
        <begin position="23"/>
        <end position="42"/>
    </location>
</feature>
<name>A0ABY5GMU6_9GAMM</name>
<keyword evidence="4 5" id="KW-0472">Membrane</keyword>
<dbReference type="RefSeq" id="WP_255391845.1">
    <property type="nucleotide sequence ID" value="NZ_CP101509.1"/>
</dbReference>
<dbReference type="Pfam" id="PF07690">
    <property type="entry name" value="MFS_1"/>
    <property type="match status" value="1"/>
</dbReference>
<dbReference type="PANTHER" id="PTHR43826">
    <property type="entry name" value="GLUCOSE-6-PHOSPHATE EXCHANGER SLC37A4"/>
    <property type="match status" value="1"/>
</dbReference>
<evidence type="ECO:0000256" key="1">
    <source>
        <dbReference type="ARBA" id="ARBA00004127"/>
    </source>
</evidence>
<comment type="subcellular location">
    <subcellularLocation>
        <location evidence="1">Endomembrane system</location>
        <topology evidence="1">Multi-pass membrane protein</topology>
    </subcellularLocation>
</comment>
<feature type="transmembrane region" description="Helical" evidence="5">
    <location>
        <begin position="90"/>
        <end position="108"/>
    </location>
</feature>
<feature type="transmembrane region" description="Helical" evidence="5">
    <location>
        <begin position="329"/>
        <end position="347"/>
    </location>
</feature>
<evidence type="ECO:0000256" key="3">
    <source>
        <dbReference type="ARBA" id="ARBA00022989"/>
    </source>
</evidence>
<feature type="transmembrane region" description="Helical" evidence="5">
    <location>
        <begin position="159"/>
        <end position="177"/>
    </location>
</feature>
<feature type="transmembrane region" description="Helical" evidence="5">
    <location>
        <begin position="192"/>
        <end position="210"/>
    </location>
</feature>
<keyword evidence="8" id="KW-1185">Reference proteome</keyword>
<feature type="transmembrane region" description="Helical" evidence="5">
    <location>
        <begin position="398"/>
        <end position="418"/>
    </location>
</feature>
<evidence type="ECO:0000256" key="2">
    <source>
        <dbReference type="ARBA" id="ARBA00022692"/>
    </source>
</evidence>
<dbReference type="Gene3D" id="1.20.1250.20">
    <property type="entry name" value="MFS general substrate transporter like domains"/>
    <property type="match status" value="2"/>
</dbReference>
<evidence type="ECO:0000256" key="4">
    <source>
        <dbReference type="ARBA" id="ARBA00023136"/>
    </source>
</evidence>
<dbReference type="InterPro" id="IPR020846">
    <property type="entry name" value="MFS_dom"/>
</dbReference>
<protein>
    <submittedName>
        <fullName evidence="7">MFS transporter</fullName>
    </submittedName>
</protein>
<reference evidence="7" key="1">
    <citation type="submission" date="2022-07" db="EMBL/GenBank/DDBJ databases">
        <title>Genome sequencing of Photobacterium atrarenae GJH2-4.</title>
        <authorList>
            <person name="Park S.-J."/>
        </authorList>
    </citation>
    <scope>NUCLEOTIDE SEQUENCE</scope>
    <source>
        <strain evidence="7">GJH2-4</strain>
    </source>
</reference>
<keyword evidence="2 5" id="KW-0812">Transmembrane</keyword>
<evidence type="ECO:0000313" key="8">
    <source>
        <dbReference type="Proteomes" id="UP001057998"/>
    </source>
</evidence>
<dbReference type="PANTHER" id="PTHR43826:SF3">
    <property type="entry name" value="GLUCOSE-6-PHOSPHATE EXCHANGER SLC37A4"/>
    <property type="match status" value="1"/>
</dbReference>
<feature type="transmembrane region" description="Helical" evidence="5">
    <location>
        <begin position="62"/>
        <end position="83"/>
    </location>
</feature>
<dbReference type="InterPro" id="IPR011701">
    <property type="entry name" value="MFS"/>
</dbReference>
<feature type="transmembrane region" description="Helical" evidence="5">
    <location>
        <begin position="359"/>
        <end position="378"/>
    </location>
</feature>
<evidence type="ECO:0000313" key="7">
    <source>
        <dbReference type="EMBL" id="UTV30486.1"/>
    </source>
</evidence>
<dbReference type="CDD" id="cd06174">
    <property type="entry name" value="MFS"/>
    <property type="match status" value="1"/>
</dbReference>
<dbReference type="SUPFAM" id="SSF103473">
    <property type="entry name" value="MFS general substrate transporter"/>
    <property type="match status" value="1"/>
</dbReference>
<evidence type="ECO:0000256" key="5">
    <source>
        <dbReference type="SAM" id="Phobius"/>
    </source>
</evidence>
<feature type="domain" description="Major facilitator superfamily (MFS) profile" evidence="6">
    <location>
        <begin position="238"/>
        <end position="430"/>
    </location>
</feature>
<keyword evidence="3 5" id="KW-1133">Transmembrane helix</keyword>
<feature type="transmembrane region" description="Helical" evidence="5">
    <location>
        <begin position="231"/>
        <end position="254"/>
    </location>
</feature>